<reference evidence="9" key="1">
    <citation type="submission" date="2018-05" db="EMBL/GenBank/DDBJ databases">
        <authorList>
            <person name="Feng T."/>
        </authorList>
    </citation>
    <scope>NUCLEOTIDE SEQUENCE [LARGE SCALE GENOMIC DNA]</scope>
    <source>
        <strain evidence="9">S27</strain>
    </source>
</reference>
<gene>
    <name evidence="8" type="ORF">DLM46_26990</name>
</gene>
<keyword evidence="5" id="KW-0812">Transmembrane</keyword>
<feature type="transmembrane region" description="Helical" evidence="5">
    <location>
        <begin position="31"/>
        <end position="52"/>
    </location>
</feature>
<evidence type="ECO:0000256" key="1">
    <source>
        <dbReference type="ARBA" id="ARBA00004370"/>
    </source>
</evidence>
<comment type="subcellular location">
    <subcellularLocation>
        <location evidence="1">Membrane</location>
    </subcellularLocation>
</comment>
<dbReference type="Proteomes" id="UP000254875">
    <property type="component" value="Unassembled WGS sequence"/>
</dbReference>
<comment type="caution">
    <text evidence="8">The sequence shown here is derived from an EMBL/GenBank/DDBJ whole genome shotgun (WGS) entry which is preliminary data.</text>
</comment>
<dbReference type="GO" id="GO:0006935">
    <property type="term" value="P:chemotaxis"/>
    <property type="evidence" value="ECO:0007669"/>
    <property type="project" value="InterPro"/>
</dbReference>
<evidence type="ECO:0000256" key="2">
    <source>
        <dbReference type="ARBA" id="ARBA00022481"/>
    </source>
</evidence>
<evidence type="ECO:0000313" key="8">
    <source>
        <dbReference type="EMBL" id="RDJ99806.1"/>
    </source>
</evidence>
<dbReference type="InterPro" id="IPR051310">
    <property type="entry name" value="MCP_chemotaxis"/>
</dbReference>
<proteinExistence type="inferred from homology"/>
<name>A0A370N2H1_9BURK</name>
<keyword evidence="5" id="KW-1133">Transmembrane helix</keyword>
<dbReference type="GO" id="GO:0004888">
    <property type="term" value="F:transmembrane signaling receptor activity"/>
    <property type="evidence" value="ECO:0007669"/>
    <property type="project" value="InterPro"/>
</dbReference>
<dbReference type="RefSeq" id="WP_115105484.1">
    <property type="nucleotide sequence ID" value="NZ_QHKS01000020.1"/>
</dbReference>
<sequence length="363" mass="38477">MAEAEDIDRLIQVLGAESQRTHERGLSASRVLLLSMATILGLGGLLLGVCVWRQVRSLNTGLGDIEETLSEVSRSLDLTCRAPQQRRDEIGRPAGAFNVLLARIEHALGSVRDAAERLRAATQEIVAGNMDLSIRTERQAASLEQTAASMTQLSTTVKQNADNARQANILANQATDLARAGDTVVQRMVGTIERVGQSSGKISDITGIIEALAFQTNILALNAAVEAARAGDQGRGFAVVAGEVRSLAQRSASAAKEIKDLIGSSVAVIFEGTQQAVEVGTAMDGVMQAIHHVADFVEKITAASDEQSRGIEEVSRAVVQMDEVTQQNAALVEESSAVTQSLEMQVADRKEAVSAFGLTGVHI</sequence>
<evidence type="ECO:0000256" key="3">
    <source>
        <dbReference type="ARBA" id="ARBA00029447"/>
    </source>
</evidence>
<dbReference type="PROSITE" id="PS50885">
    <property type="entry name" value="HAMP"/>
    <property type="match status" value="1"/>
</dbReference>
<dbReference type="Pfam" id="PF00672">
    <property type="entry name" value="HAMP"/>
    <property type="match status" value="1"/>
</dbReference>
<feature type="domain" description="HAMP" evidence="7">
    <location>
        <begin position="56"/>
        <end position="109"/>
    </location>
</feature>
<organism evidence="8 9">
    <name type="scientific">Paraburkholderia lacunae</name>
    <dbReference type="NCBI Taxonomy" id="2211104"/>
    <lineage>
        <taxon>Bacteria</taxon>
        <taxon>Pseudomonadati</taxon>
        <taxon>Pseudomonadota</taxon>
        <taxon>Betaproteobacteria</taxon>
        <taxon>Burkholderiales</taxon>
        <taxon>Burkholderiaceae</taxon>
        <taxon>Paraburkholderia</taxon>
    </lineage>
</organism>
<keyword evidence="5" id="KW-0472">Membrane</keyword>
<protein>
    <submittedName>
        <fullName evidence="8">Chemotaxis protein</fullName>
    </submittedName>
</protein>
<dbReference type="SUPFAM" id="SSF58104">
    <property type="entry name" value="Methyl-accepting chemotaxis protein (MCP) signaling domain"/>
    <property type="match status" value="1"/>
</dbReference>
<dbReference type="CDD" id="cd11386">
    <property type="entry name" value="MCP_signal"/>
    <property type="match status" value="1"/>
</dbReference>
<keyword evidence="9" id="KW-1185">Reference proteome</keyword>
<dbReference type="AlphaFoldDB" id="A0A370N2H1"/>
<dbReference type="PRINTS" id="PR00260">
    <property type="entry name" value="CHEMTRNSDUCR"/>
</dbReference>
<dbReference type="InterPro" id="IPR003660">
    <property type="entry name" value="HAMP_dom"/>
</dbReference>
<dbReference type="Pfam" id="PF00015">
    <property type="entry name" value="MCPsignal"/>
    <property type="match status" value="1"/>
</dbReference>
<dbReference type="FunFam" id="1.10.287.950:FF:000001">
    <property type="entry name" value="Methyl-accepting chemotaxis sensory transducer"/>
    <property type="match status" value="1"/>
</dbReference>
<keyword evidence="4" id="KW-0807">Transducer</keyword>
<evidence type="ECO:0000256" key="4">
    <source>
        <dbReference type="PROSITE-ProRule" id="PRU00284"/>
    </source>
</evidence>
<dbReference type="SMART" id="SM00304">
    <property type="entry name" value="HAMP"/>
    <property type="match status" value="1"/>
</dbReference>
<comment type="similarity">
    <text evidence="3">Belongs to the methyl-accepting chemotaxis (MCP) protein family.</text>
</comment>
<dbReference type="EMBL" id="QHKS01000020">
    <property type="protein sequence ID" value="RDJ99806.1"/>
    <property type="molecule type" value="Genomic_DNA"/>
</dbReference>
<dbReference type="InterPro" id="IPR004090">
    <property type="entry name" value="Chemotax_Me-accpt_rcpt"/>
</dbReference>
<evidence type="ECO:0000313" key="9">
    <source>
        <dbReference type="Proteomes" id="UP000254875"/>
    </source>
</evidence>
<evidence type="ECO:0000259" key="7">
    <source>
        <dbReference type="PROSITE" id="PS50885"/>
    </source>
</evidence>
<dbReference type="PROSITE" id="PS50111">
    <property type="entry name" value="CHEMOTAXIS_TRANSDUC_2"/>
    <property type="match status" value="1"/>
</dbReference>
<evidence type="ECO:0000259" key="6">
    <source>
        <dbReference type="PROSITE" id="PS50111"/>
    </source>
</evidence>
<dbReference type="PANTHER" id="PTHR43531:SF14">
    <property type="entry name" value="METHYL-ACCEPTING CHEMOTAXIS PROTEIN I-RELATED"/>
    <property type="match status" value="1"/>
</dbReference>
<dbReference type="Gene3D" id="1.10.287.950">
    <property type="entry name" value="Methyl-accepting chemotaxis protein"/>
    <property type="match status" value="1"/>
</dbReference>
<keyword evidence="2" id="KW-0488">Methylation</keyword>
<dbReference type="GO" id="GO:0007165">
    <property type="term" value="P:signal transduction"/>
    <property type="evidence" value="ECO:0007669"/>
    <property type="project" value="UniProtKB-KW"/>
</dbReference>
<dbReference type="GO" id="GO:0005886">
    <property type="term" value="C:plasma membrane"/>
    <property type="evidence" value="ECO:0007669"/>
    <property type="project" value="TreeGrafter"/>
</dbReference>
<accession>A0A370N2H1</accession>
<dbReference type="OrthoDB" id="9147953at2"/>
<evidence type="ECO:0000256" key="5">
    <source>
        <dbReference type="SAM" id="Phobius"/>
    </source>
</evidence>
<dbReference type="PANTHER" id="PTHR43531">
    <property type="entry name" value="PROTEIN ICFG"/>
    <property type="match status" value="1"/>
</dbReference>
<dbReference type="SMART" id="SM00283">
    <property type="entry name" value="MA"/>
    <property type="match status" value="1"/>
</dbReference>
<feature type="domain" description="Methyl-accepting transducer" evidence="6">
    <location>
        <begin position="114"/>
        <end position="343"/>
    </location>
</feature>
<dbReference type="InterPro" id="IPR004089">
    <property type="entry name" value="MCPsignal_dom"/>
</dbReference>